<organism evidence="1 2">
    <name type="scientific">Hericium alpestre</name>
    <dbReference type="NCBI Taxonomy" id="135208"/>
    <lineage>
        <taxon>Eukaryota</taxon>
        <taxon>Fungi</taxon>
        <taxon>Dikarya</taxon>
        <taxon>Basidiomycota</taxon>
        <taxon>Agaricomycotina</taxon>
        <taxon>Agaricomycetes</taxon>
        <taxon>Russulales</taxon>
        <taxon>Hericiaceae</taxon>
        <taxon>Hericium</taxon>
    </lineage>
</organism>
<evidence type="ECO:0008006" key="3">
    <source>
        <dbReference type="Google" id="ProtNLM"/>
    </source>
</evidence>
<dbReference type="InterPro" id="IPR011009">
    <property type="entry name" value="Kinase-like_dom_sf"/>
</dbReference>
<dbReference type="AlphaFoldDB" id="A0A4Z0AAN3"/>
<dbReference type="PANTHER" id="PTHR21310">
    <property type="entry name" value="AMINOGLYCOSIDE PHOSPHOTRANSFERASE-RELATED-RELATED"/>
    <property type="match status" value="1"/>
</dbReference>
<comment type="caution">
    <text evidence="1">The sequence shown here is derived from an EMBL/GenBank/DDBJ whole genome shotgun (WGS) entry which is preliminary data.</text>
</comment>
<evidence type="ECO:0000313" key="2">
    <source>
        <dbReference type="Proteomes" id="UP000298061"/>
    </source>
</evidence>
<dbReference type="EMBL" id="SFCI01000033">
    <property type="protein sequence ID" value="TFY83381.1"/>
    <property type="molecule type" value="Genomic_DNA"/>
</dbReference>
<gene>
    <name evidence="1" type="ORF">EWM64_g630</name>
</gene>
<dbReference type="OrthoDB" id="8300194at2759"/>
<sequence>MAAYQWKLFERDGTAITVDVQPPSDPIFTVPGDVTKLDSLNFDLVGLCKVAEEFCGGRKIVEAQKISSADGYHDAYELRSDGGNSKVSLIARLSNQHTIDLLGQEHCSRQVLSEVAVISLLRHANIPVPRCFSHSTAQSEPSVRDGPPWTLQEKYSGVPLEWDRPGTTKDTKLRMLHEFANISVQLAHFPLTSSAPIGSVLAFDAVSQYVEIGPLYIPGYEVDQKHAVGPFATYQAYISHLVELAEQITVVKPCKELQDYPEWLIDEGIDNRRFAPMCLDGVTCARGWAELAEDAAEYRKIFAESVTALDPGYMKVVDAGSKARQLVDWLLQWRGDDLFVSSFAAWRADVDGPEGV</sequence>
<dbReference type="PANTHER" id="PTHR21310:SF15">
    <property type="entry name" value="AMINOGLYCOSIDE PHOSPHOTRANSFERASE DOMAIN-CONTAINING PROTEIN"/>
    <property type="match status" value="1"/>
</dbReference>
<proteinExistence type="predicted"/>
<keyword evidence="2" id="KW-1185">Reference proteome</keyword>
<evidence type="ECO:0000313" key="1">
    <source>
        <dbReference type="EMBL" id="TFY83381.1"/>
    </source>
</evidence>
<name>A0A4Z0AAN3_9AGAM</name>
<protein>
    <recommendedName>
        <fullName evidence="3">Aminoglycoside phosphotransferase domain-containing protein</fullName>
    </recommendedName>
</protein>
<dbReference type="InterPro" id="IPR051678">
    <property type="entry name" value="AGP_Transferase"/>
</dbReference>
<accession>A0A4Z0AAN3</accession>
<reference evidence="1 2" key="1">
    <citation type="submission" date="2019-02" db="EMBL/GenBank/DDBJ databases">
        <title>Genome sequencing of the rare red list fungi Hericium alpestre (H. flagellum).</title>
        <authorList>
            <person name="Buettner E."/>
            <person name="Kellner H."/>
        </authorList>
    </citation>
    <scope>NUCLEOTIDE SEQUENCE [LARGE SCALE GENOMIC DNA]</scope>
    <source>
        <strain evidence="1 2">DSM 108284</strain>
    </source>
</reference>
<dbReference type="Proteomes" id="UP000298061">
    <property type="component" value="Unassembled WGS sequence"/>
</dbReference>
<dbReference type="SUPFAM" id="SSF56112">
    <property type="entry name" value="Protein kinase-like (PK-like)"/>
    <property type="match status" value="1"/>
</dbReference>